<dbReference type="PROSITE" id="PS51678">
    <property type="entry name" value="SAM_MT_PRMT"/>
    <property type="match status" value="1"/>
</dbReference>
<proteinExistence type="predicted"/>
<organism evidence="9 10">
    <name type="scientific">Symbiodinium microadriaticum</name>
    <name type="common">Dinoflagellate</name>
    <name type="synonym">Zooxanthella microadriatica</name>
    <dbReference type="NCBI Taxonomy" id="2951"/>
    <lineage>
        <taxon>Eukaryota</taxon>
        <taxon>Sar</taxon>
        <taxon>Alveolata</taxon>
        <taxon>Dinophyceae</taxon>
        <taxon>Suessiales</taxon>
        <taxon>Symbiodiniaceae</taxon>
        <taxon>Symbiodinium</taxon>
    </lineage>
</organism>
<dbReference type="CDD" id="cd02440">
    <property type="entry name" value="AdoMet_MTases"/>
    <property type="match status" value="1"/>
</dbReference>
<dbReference type="OrthoDB" id="7848332at2759"/>
<evidence type="ECO:0000256" key="3">
    <source>
        <dbReference type="ARBA" id="ARBA00022679"/>
    </source>
</evidence>
<dbReference type="OMA" id="CTHTKVK"/>
<dbReference type="GO" id="GO:0032259">
    <property type="term" value="P:methylation"/>
    <property type="evidence" value="ECO:0007669"/>
    <property type="project" value="UniProtKB-KW"/>
</dbReference>
<evidence type="ECO:0000256" key="5">
    <source>
        <dbReference type="ARBA" id="ARBA00049303"/>
    </source>
</evidence>
<feature type="domain" description="Methyltransferase" evidence="7">
    <location>
        <begin position="92"/>
        <end position="189"/>
    </location>
</feature>
<dbReference type="FunFam" id="2.70.160.11:FF:000001">
    <property type="entry name" value="Blast:Protein arginine N-methyltransferase 1"/>
    <property type="match status" value="1"/>
</dbReference>
<dbReference type="PANTHER" id="PTHR11006">
    <property type="entry name" value="PROTEIN ARGININE N-METHYLTRANSFERASE"/>
    <property type="match status" value="1"/>
</dbReference>
<keyword evidence="4 6" id="KW-0949">S-adenosyl-L-methionine</keyword>
<comment type="caution">
    <text evidence="9">The sequence shown here is derived from an EMBL/GenBank/DDBJ whole genome shotgun (WGS) entry which is preliminary data.</text>
</comment>
<dbReference type="EC" id="2.1.1.319" evidence="1"/>
<reference evidence="9 10" key="1">
    <citation type="submission" date="2016-02" db="EMBL/GenBank/DDBJ databases">
        <title>Genome analysis of coral dinoflagellate symbionts highlights evolutionary adaptations to a symbiotic lifestyle.</title>
        <authorList>
            <person name="Aranda M."/>
            <person name="Li Y."/>
            <person name="Liew Y.J."/>
            <person name="Baumgarten S."/>
            <person name="Simakov O."/>
            <person name="Wilson M."/>
            <person name="Piel J."/>
            <person name="Ashoor H."/>
            <person name="Bougouffa S."/>
            <person name="Bajic V.B."/>
            <person name="Ryu T."/>
            <person name="Ravasi T."/>
            <person name="Bayer T."/>
            <person name="Micklem G."/>
            <person name="Kim H."/>
            <person name="Bhak J."/>
            <person name="Lajeunesse T.C."/>
            <person name="Voolstra C.R."/>
        </authorList>
    </citation>
    <scope>NUCLEOTIDE SEQUENCE [LARGE SCALE GENOMIC DNA]</scope>
    <source>
        <strain evidence="9 10">CCMP2467</strain>
    </source>
</reference>
<sequence length="371" mass="41652">MTRKALKRPAAGYDGKARWVPCEAPEQEQSLEEFRSKWEPLPDAGSDSIKDYYFSSYARFGIHEDMLKDCVRTSGYMNAISSAKALFHGKTVLDVGAGTGILSLFAARAGAARVVGIECSNIASYATEIARRNGFGEVITYVQGKVEEVEIPVDKVDIIVSEWMGYFLMFESMLDSVLFARDKWLRPGGHLFPDRASLFMAGIEDAEYREEKLAQWTHLRGFDFSPLAAYAIQEPISDIVEPLALVTDTACVFQMDLSVVKCHELDFVSPFSLKSHRQDFIHALVVWFDVFFDAAPDALPLSTAPGQPDTHWKQTVLYLDEPLVVFPGDVVSGRMAVRKNELNNRDLDVKISYQLEGRLPKALKTQTFRVR</sequence>
<evidence type="ECO:0000259" key="8">
    <source>
        <dbReference type="Pfam" id="PF22528"/>
    </source>
</evidence>
<dbReference type="InterPro" id="IPR025799">
    <property type="entry name" value="Arg_MeTrfase"/>
</dbReference>
<dbReference type="PANTHER" id="PTHR11006:SF53">
    <property type="entry name" value="PROTEIN ARGININE N-METHYLTRANSFERASE 3"/>
    <property type="match status" value="1"/>
</dbReference>
<dbReference type="InterPro" id="IPR055135">
    <property type="entry name" value="PRMT_dom"/>
</dbReference>
<keyword evidence="10" id="KW-1185">Reference proteome</keyword>
<keyword evidence="3 6" id="KW-0808">Transferase</keyword>
<dbReference type="Pfam" id="PF13649">
    <property type="entry name" value="Methyltransf_25"/>
    <property type="match status" value="1"/>
</dbReference>
<evidence type="ECO:0000313" key="9">
    <source>
        <dbReference type="EMBL" id="OLP99682.1"/>
    </source>
</evidence>
<evidence type="ECO:0000259" key="7">
    <source>
        <dbReference type="Pfam" id="PF13649"/>
    </source>
</evidence>
<evidence type="ECO:0000256" key="1">
    <source>
        <dbReference type="ARBA" id="ARBA00011925"/>
    </source>
</evidence>
<dbReference type="GO" id="GO:0005634">
    <property type="term" value="C:nucleus"/>
    <property type="evidence" value="ECO:0007669"/>
    <property type="project" value="TreeGrafter"/>
</dbReference>
<feature type="domain" description="Protein arginine N-methyltransferase" evidence="8">
    <location>
        <begin position="194"/>
        <end position="357"/>
    </location>
</feature>
<evidence type="ECO:0000256" key="6">
    <source>
        <dbReference type="PROSITE-ProRule" id="PRU01015"/>
    </source>
</evidence>
<protein>
    <recommendedName>
        <fullName evidence="1">type I protein arginine methyltransferase</fullName>
        <ecNumber evidence="1">2.1.1.319</ecNumber>
    </recommendedName>
</protein>
<dbReference type="GO" id="GO:0035242">
    <property type="term" value="F:protein-arginine omega-N asymmetric methyltransferase activity"/>
    <property type="evidence" value="ECO:0007669"/>
    <property type="project" value="UniProtKB-EC"/>
</dbReference>
<accession>A0A1Q9DWY3</accession>
<name>A0A1Q9DWY3_SYMMI</name>
<dbReference type="InterPro" id="IPR041698">
    <property type="entry name" value="Methyltransf_25"/>
</dbReference>
<evidence type="ECO:0000313" key="10">
    <source>
        <dbReference type="Proteomes" id="UP000186817"/>
    </source>
</evidence>
<dbReference type="AlphaFoldDB" id="A0A1Q9DWY3"/>
<dbReference type="FunFam" id="3.40.50.150:FF:000003">
    <property type="entry name" value="Blast:Protein arginine N-methyltransferase 1"/>
    <property type="match status" value="1"/>
</dbReference>
<keyword evidence="2 6" id="KW-0489">Methyltransferase</keyword>
<dbReference type="SUPFAM" id="SSF53335">
    <property type="entry name" value="S-adenosyl-L-methionine-dependent methyltransferases"/>
    <property type="match status" value="1"/>
</dbReference>
<dbReference type="Gene3D" id="3.40.50.150">
    <property type="entry name" value="Vaccinia Virus protein VP39"/>
    <property type="match status" value="1"/>
</dbReference>
<gene>
    <name evidence="9" type="primary">PRMT11</name>
    <name evidence="9" type="ORF">AK812_SmicGene17743</name>
</gene>
<dbReference type="InterPro" id="IPR029063">
    <property type="entry name" value="SAM-dependent_MTases_sf"/>
</dbReference>
<dbReference type="GO" id="GO:0042054">
    <property type="term" value="F:histone methyltransferase activity"/>
    <property type="evidence" value="ECO:0007669"/>
    <property type="project" value="TreeGrafter"/>
</dbReference>
<dbReference type="Proteomes" id="UP000186817">
    <property type="component" value="Unassembled WGS sequence"/>
</dbReference>
<dbReference type="EMBL" id="LSRX01000353">
    <property type="protein sequence ID" value="OLP99682.1"/>
    <property type="molecule type" value="Genomic_DNA"/>
</dbReference>
<comment type="catalytic activity">
    <reaction evidence="5">
        <text>L-arginyl-[protein] + S-adenosyl-L-methionine = N(omega)-methyl-L-arginyl-[protein] + S-adenosyl-L-homocysteine + H(+)</text>
        <dbReference type="Rhea" id="RHEA:48100"/>
        <dbReference type="Rhea" id="RHEA-COMP:10532"/>
        <dbReference type="Rhea" id="RHEA-COMP:11990"/>
        <dbReference type="ChEBI" id="CHEBI:15378"/>
        <dbReference type="ChEBI" id="CHEBI:29965"/>
        <dbReference type="ChEBI" id="CHEBI:57856"/>
        <dbReference type="ChEBI" id="CHEBI:59789"/>
        <dbReference type="ChEBI" id="CHEBI:65280"/>
    </reaction>
    <physiologicalReaction direction="left-to-right" evidence="5">
        <dbReference type="Rhea" id="RHEA:48101"/>
    </physiologicalReaction>
</comment>
<evidence type="ECO:0000256" key="2">
    <source>
        <dbReference type="ARBA" id="ARBA00022603"/>
    </source>
</evidence>
<evidence type="ECO:0000256" key="4">
    <source>
        <dbReference type="ARBA" id="ARBA00022691"/>
    </source>
</evidence>
<dbReference type="Gene3D" id="2.70.160.11">
    <property type="entry name" value="Hnrnp arginine n-methyltransferase1"/>
    <property type="match status" value="1"/>
</dbReference>
<dbReference type="Pfam" id="PF22528">
    <property type="entry name" value="PRMT_C"/>
    <property type="match status" value="1"/>
</dbReference>